<reference evidence="5" key="1">
    <citation type="submission" date="2015-07" db="EMBL/GenBank/DDBJ databases">
        <title>Draft genome sequence of Acetobacterium bakii DSM 8293, a potential psychrophilic chemical producer through syngas fermentation.</title>
        <authorList>
            <person name="Song Y."/>
            <person name="Hwang S."/>
            <person name="Cho B.-K."/>
        </authorList>
    </citation>
    <scope>NUCLEOTIDE SEQUENCE [LARGE SCALE GENOMIC DNA]</scope>
    <source>
        <strain evidence="5">DSM 8239</strain>
    </source>
</reference>
<dbReference type="UniPathway" id="UPA00138"/>
<gene>
    <name evidence="4" type="ORF">AKG39_07575</name>
</gene>
<dbReference type="GO" id="GO:0006096">
    <property type="term" value="P:glycolytic process"/>
    <property type="evidence" value="ECO:0007669"/>
    <property type="project" value="UniProtKB-UniPathway"/>
</dbReference>
<dbReference type="EC" id="5.3.1.1" evidence="3"/>
<dbReference type="CDD" id="cd00311">
    <property type="entry name" value="TIM"/>
    <property type="match status" value="1"/>
</dbReference>
<dbReference type="PANTHER" id="PTHR21139:SF42">
    <property type="entry name" value="TRIOSEPHOSPHATE ISOMERASE"/>
    <property type="match status" value="1"/>
</dbReference>
<comment type="caution">
    <text evidence="4">The sequence shown here is derived from an EMBL/GenBank/DDBJ whole genome shotgun (WGS) entry which is preliminary data.</text>
</comment>
<comment type="pathway">
    <text evidence="3">Carbohydrate degradation; glycolysis; D-glyceraldehyde 3-phosphate from glycerone phosphate: step 1/1.</text>
</comment>
<name>A0A0L6U153_9FIRM</name>
<comment type="catalytic activity">
    <reaction evidence="3">
        <text>D-glyceraldehyde 3-phosphate = dihydroxyacetone phosphate</text>
        <dbReference type="Rhea" id="RHEA:18585"/>
        <dbReference type="ChEBI" id="CHEBI:57642"/>
        <dbReference type="ChEBI" id="CHEBI:59776"/>
        <dbReference type="EC" id="5.3.1.1"/>
    </reaction>
</comment>
<dbReference type="InterPro" id="IPR000652">
    <property type="entry name" value="Triosephosphate_isomerase"/>
</dbReference>
<proteinExistence type="inferred from homology"/>
<dbReference type="PATRIC" id="fig|52689.4.peg.635"/>
<keyword evidence="2 3" id="KW-0413">Isomerase</keyword>
<evidence type="ECO:0000256" key="1">
    <source>
        <dbReference type="ARBA" id="ARBA00007422"/>
    </source>
</evidence>
<protein>
    <recommendedName>
        <fullName evidence="3">Triosephosphate isomerase</fullName>
        <ecNumber evidence="3">5.3.1.1</ecNumber>
    </recommendedName>
</protein>
<comment type="subunit">
    <text evidence="3">Homodimer.</text>
</comment>
<evidence type="ECO:0000313" key="5">
    <source>
        <dbReference type="Proteomes" id="UP000036873"/>
    </source>
</evidence>
<dbReference type="OrthoDB" id="9809429at2"/>
<organism evidence="4 5">
    <name type="scientific">Acetobacterium bakii</name>
    <dbReference type="NCBI Taxonomy" id="52689"/>
    <lineage>
        <taxon>Bacteria</taxon>
        <taxon>Bacillati</taxon>
        <taxon>Bacillota</taxon>
        <taxon>Clostridia</taxon>
        <taxon>Eubacteriales</taxon>
        <taxon>Eubacteriaceae</taxon>
        <taxon>Acetobacterium</taxon>
    </lineage>
</organism>
<keyword evidence="5" id="KW-1185">Reference proteome</keyword>
<accession>A0A0L6U153</accession>
<dbReference type="InterPro" id="IPR013785">
    <property type="entry name" value="Aldolase_TIM"/>
</dbReference>
<dbReference type="Proteomes" id="UP000036873">
    <property type="component" value="Unassembled WGS sequence"/>
</dbReference>
<comment type="pathway">
    <text evidence="3">Carbohydrate biosynthesis; gluconeogenesis.</text>
</comment>
<comment type="similarity">
    <text evidence="1 3">Belongs to the triosephosphate isomerase family.</text>
</comment>
<dbReference type="Gene3D" id="3.20.20.70">
    <property type="entry name" value="Aldolase class I"/>
    <property type="match status" value="1"/>
</dbReference>
<dbReference type="PROSITE" id="PS51440">
    <property type="entry name" value="TIM_2"/>
    <property type="match status" value="1"/>
</dbReference>
<comment type="subcellular location">
    <subcellularLocation>
        <location evidence="3">Cytoplasm</location>
    </subcellularLocation>
</comment>
<dbReference type="GO" id="GO:0005829">
    <property type="term" value="C:cytosol"/>
    <property type="evidence" value="ECO:0007669"/>
    <property type="project" value="TreeGrafter"/>
</dbReference>
<dbReference type="Pfam" id="PF00121">
    <property type="entry name" value="TIM"/>
    <property type="match status" value="1"/>
</dbReference>
<dbReference type="AlphaFoldDB" id="A0A0L6U153"/>
<dbReference type="UniPathway" id="UPA00109">
    <property type="reaction ID" value="UER00189"/>
</dbReference>
<evidence type="ECO:0000256" key="2">
    <source>
        <dbReference type="ARBA" id="ARBA00023235"/>
    </source>
</evidence>
<dbReference type="EMBL" id="LGYO01000017">
    <property type="protein sequence ID" value="KNZ42233.1"/>
    <property type="molecule type" value="Genomic_DNA"/>
</dbReference>
<dbReference type="GO" id="GO:0006094">
    <property type="term" value="P:gluconeogenesis"/>
    <property type="evidence" value="ECO:0007669"/>
    <property type="project" value="UniProtKB-UniPathway"/>
</dbReference>
<keyword evidence="3" id="KW-0324">Glycolysis</keyword>
<dbReference type="GO" id="GO:0004807">
    <property type="term" value="F:triose-phosphate isomerase activity"/>
    <property type="evidence" value="ECO:0007669"/>
    <property type="project" value="UniProtKB-EC"/>
</dbReference>
<dbReference type="GO" id="GO:0046166">
    <property type="term" value="P:glyceraldehyde-3-phosphate biosynthetic process"/>
    <property type="evidence" value="ECO:0007669"/>
    <property type="project" value="TreeGrafter"/>
</dbReference>
<dbReference type="STRING" id="52689.AKG39_07575"/>
<keyword evidence="3" id="KW-0312">Gluconeogenesis</keyword>
<sequence>MKKFLLGSNWKMNKTLAEGLDYTSDLMKVIRKYPQFEFFIIPPYTHLWKMKETIVSENSSLKLGSQNMHYESSGQYTGQISPVMLAEIGVDLVLLGHNDCREHINETDNSVNLKTLTALKYGFTPLICIGEKLEDKNYGISKEMLAKQLKIALKDVPPNAIGKFWVAYEPIWAIGINGTPPKASYVEETHNFLRTILTELYGDLGKNIPLLYGGSVNIDNAKAYALLENVDGLFFTRSAWPVSRFEEIMLAVTETLM</sequence>
<evidence type="ECO:0000256" key="3">
    <source>
        <dbReference type="RuleBase" id="RU363013"/>
    </source>
</evidence>
<dbReference type="RefSeq" id="WP_050739779.1">
    <property type="nucleotide sequence ID" value="NZ_LGYO01000017.1"/>
</dbReference>
<dbReference type="InterPro" id="IPR035990">
    <property type="entry name" value="TIM_sf"/>
</dbReference>
<evidence type="ECO:0000313" key="4">
    <source>
        <dbReference type="EMBL" id="KNZ42233.1"/>
    </source>
</evidence>
<dbReference type="PANTHER" id="PTHR21139">
    <property type="entry name" value="TRIOSEPHOSPHATE ISOMERASE"/>
    <property type="match status" value="1"/>
</dbReference>
<keyword evidence="3" id="KW-0963">Cytoplasm</keyword>
<dbReference type="SUPFAM" id="SSF51351">
    <property type="entry name" value="Triosephosphate isomerase (TIM)"/>
    <property type="match status" value="1"/>
</dbReference>
<dbReference type="GO" id="GO:0019563">
    <property type="term" value="P:glycerol catabolic process"/>
    <property type="evidence" value="ECO:0007669"/>
    <property type="project" value="TreeGrafter"/>
</dbReference>